<reference evidence="3 4" key="1">
    <citation type="submission" date="2016-01" db="EMBL/GenBank/DDBJ databases">
        <title>Use of Whole Genome Sequencing to ascertain that Brevibacterium massiliense (Roux, Raoult 2009) is a later heterotypic synonym of Brevibacterium ravenspurgense (Mages 2008).</title>
        <authorList>
            <person name="Bernier A.-M."/>
            <person name="Burdz T."/>
            <person name="Huynh C."/>
            <person name="Pachecho A.L."/>
            <person name="Wiebe D."/>
            <person name="Bonner C."/>
            <person name="Bernard K."/>
        </authorList>
    </citation>
    <scope>NUCLEOTIDE SEQUENCE [LARGE SCALE GENOMIC DNA]</scope>
    <source>
        <strain evidence="3 4">CCUG56047</strain>
    </source>
</reference>
<proteinExistence type="predicted"/>
<evidence type="ECO:0000259" key="2">
    <source>
        <dbReference type="Pfam" id="PF13472"/>
    </source>
</evidence>
<evidence type="ECO:0000313" key="4">
    <source>
        <dbReference type="Proteomes" id="UP000243589"/>
    </source>
</evidence>
<dbReference type="PANTHER" id="PTHR43784">
    <property type="entry name" value="GDSL-LIKE LIPASE/ACYLHYDROLASE, PUTATIVE (AFU_ORTHOLOGUE AFUA_2G00820)-RELATED"/>
    <property type="match status" value="1"/>
</dbReference>
<keyword evidence="3" id="KW-0378">Hydrolase</keyword>
<feature type="domain" description="SGNH hydrolase-type esterase" evidence="2">
    <location>
        <begin position="14"/>
        <end position="192"/>
    </location>
</feature>
<dbReference type="GO" id="GO:0016787">
    <property type="term" value="F:hydrolase activity"/>
    <property type="evidence" value="ECO:0007669"/>
    <property type="project" value="UniProtKB-KW"/>
</dbReference>
<evidence type="ECO:0000313" key="3">
    <source>
        <dbReference type="EMBL" id="KXZ58966.1"/>
    </source>
</evidence>
<dbReference type="AlphaFoldDB" id="A0A150HA47"/>
<dbReference type="PATRIC" id="fig|479117.4.peg.842"/>
<dbReference type="Proteomes" id="UP000243589">
    <property type="component" value="Unassembled WGS sequence"/>
</dbReference>
<dbReference type="InterPro" id="IPR013830">
    <property type="entry name" value="SGNH_hydro"/>
</dbReference>
<dbReference type="CDD" id="cd01832">
    <property type="entry name" value="SGNH_hydrolase_like_1"/>
    <property type="match status" value="1"/>
</dbReference>
<dbReference type="InterPro" id="IPR053140">
    <property type="entry name" value="GDSL_Rv0518-like"/>
</dbReference>
<dbReference type="Pfam" id="PF13472">
    <property type="entry name" value="Lipase_GDSL_2"/>
    <property type="match status" value="1"/>
</dbReference>
<comment type="caution">
    <text evidence="3">The sequence shown here is derived from an EMBL/GenBank/DDBJ whole genome shotgun (WGS) entry which is preliminary data.</text>
</comment>
<gene>
    <name evidence="3" type="ORF">Bravens_00840</name>
</gene>
<dbReference type="Gene3D" id="3.40.50.1110">
    <property type="entry name" value="SGNH hydrolase"/>
    <property type="match status" value="1"/>
</dbReference>
<evidence type="ECO:0000256" key="1">
    <source>
        <dbReference type="SAM" id="MobiDB-lite"/>
    </source>
</evidence>
<feature type="compositionally biased region" description="Low complexity" evidence="1">
    <location>
        <begin position="280"/>
        <end position="298"/>
    </location>
</feature>
<organism evidence="3 4">
    <name type="scientific">Brevibacterium ravenspurgense</name>
    <dbReference type="NCBI Taxonomy" id="479117"/>
    <lineage>
        <taxon>Bacteria</taxon>
        <taxon>Bacillati</taxon>
        <taxon>Actinomycetota</taxon>
        <taxon>Actinomycetes</taxon>
        <taxon>Micrococcales</taxon>
        <taxon>Brevibacteriaceae</taxon>
        <taxon>Brevibacterium</taxon>
    </lineage>
</organism>
<name>A0A150HA47_9MICO</name>
<dbReference type="PANTHER" id="PTHR43784:SF2">
    <property type="entry name" value="GDSL-LIKE LIPASE_ACYLHYDROLASE, PUTATIVE (AFU_ORTHOLOGUE AFUA_2G00820)-RELATED"/>
    <property type="match status" value="1"/>
</dbReference>
<accession>A0A150HA47</accession>
<feature type="region of interest" description="Disordered" evidence="1">
    <location>
        <begin position="270"/>
        <end position="318"/>
    </location>
</feature>
<sequence length="318" mass="34613">MTEHEDNRIRTYLAIGDSFSEGLMDKSALEDGRFIGWTDRLAHALTQSPVGSPDLLYANHAIRGRQLTAIIDEQVPVALDLKPDLVSFVAGGNDVLRPSADVDGLAEQLERAISAMRAEGIEVLLGNGFDTAAFSPVLRALRPRVAVYNAHMWTLAGRHGCYMLDLWGMRPLYAPEYWAPDRIHLSTKGHRLVAQSAQTVLEGSRVDFRGFRLTKTSKPLRDRMENEAEWLKDHLAPWVGRRLRGTSSGAFLDPKYAEWVPAADLPLEARSQSGKNVSPAAHQAAADDAAASEAPGTAEVPDAPEPPGTSGAAENTDD</sequence>
<keyword evidence="4" id="KW-1185">Reference proteome</keyword>
<dbReference type="EMBL" id="LQQC01000008">
    <property type="protein sequence ID" value="KXZ58966.1"/>
    <property type="molecule type" value="Genomic_DNA"/>
</dbReference>
<dbReference type="InterPro" id="IPR036514">
    <property type="entry name" value="SGNH_hydro_sf"/>
</dbReference>
<dbReference type="SUPFAM" id="SSF52266">
    <property type="entry name" value="SGNH hydrolase"/>
    <property type="match status" value="1"/>
</dbReference>
<protein>
    <submittedName>
        <fullName evidence="3">GDSL-like Lipase/Acylhydrolase</fullName>
    </submittedName>
</protein>
<dbReference type="RefSeq" id="WP_062020559.1">
    <property type="nucleotide sequence ID" value="NZ_LQQC01000008.1"/>
</dbReference>